<evidence type="ECO:0000256" key="3">
    <source>
        <dbReference type="ARBA" id="ARBA00023163"/>
    </source>
</evidence>
<feature type="domain" description="GntR C-terminal" evidence="4">
    <location>
        <begin position="84"/>
        <end position="212"/>
    </location>
</feature>
<keyword evidence="3" id="KW-0804">Transcription</keyword>
<keyword evidence="6" id="KW-1185">Reference proteome</keyword>
<dbReference type="InterPro" id="IPR008920">
    <property type="entry name" value="TF_FadR/GntR_C"/>
</dbReference>
<dbReference type="PANTHER" id="PTHR43537:SF5">
    <property type="entry name" value="UXU OPERON TRANSCRIPTIONAL REGULATOR"/>
    <property type="match status" value="1"/>
</dbReference>
<evidence type="ECO:0000313" key="6">
    <source>
        <dbReference type="Proteomes" id="UP000283587"/>
    </source>
</evidence>
<accession>A0A419A3W4</accession>
<dbReference type="OrthoDB" id="7768882at2"/>
<comment type="caution">
    <text evidence="5">The sequence shown here is derived from an EMBL/GenBank/DDBJ whole genome shotgun (WGS) entry which is preliminary data.</text>
</comment>
<evidence type="ECO:0000256" key="1">
    <source>
        <dbReference type="ARBA" id="ARBA00023015"/>
    </source>
</evidence>
<proteinExistence type="predicted"/>
<dbReference type="EMBL" id="QZEW01000077">
    <property type="protein sequence ID" value="RJL08231.1"/>
    <property type="molecule type" value="Genomic_DNA"/>
</dbReference>
<dbReference type="SUPFAM" id="SSF48008">
    <property type="entry name" value="GntR ligand-binding domain-like"/>
    <property type="match status" value="1"/>
</dbReference>
<dbReference type="Gene3D" id="1.20.120.530">
    <property type="entry name" value="GntR ligand-binding domain-like"/>
    <property type="match status" value="1"/>
</dbReference>
<dbReference type="SUPFAM" id="SSF46785">
    <property type="entry name" value="Winged helix' DNA-binding domain"/>
    <property type="match status" value="1"/>
</dbReference>
<sequence length="221" mass="24015">MRAEDGNGADLLADQAYGRLVALLRDGTLRAGEFVTMPGLTGATGLSIAAMREAVKRADSRGLLRILPKRGVLVMDAGPETTRDCLDMRMALDCEGARRLIARGVPDLAELRDAHEATLAAARGARAPDLTRRAQRVDLSLHDALAAGLADNRMLAEAYATNRDRIAIIQNTRPFLADRIVSAMEEHLVILGALERGDAQAAVAAIREHYRQTLRWWGVEV</sequence>
<evidence type="ECO:0000313" key="5">
    <source>
        <dbReference type="EMBL" id="RJL08231.1"/>
    </source>
</evidence>
<dbReference type="AlphaFoldDB" id="A0A419A3W4"/>
<dbReference type="InterPro" id="IPR011711">
    <property type="entry name" value="GntR_C"/>
</dbReference>
<reference evidence="6" key="1">
    <citation type="submission" date="2018-09" db="EMBL/GenBank/DDBJ databases">
        <title>Paracoccus onubensis nov. sp. a moderate halophilic bacterium isolated from Gruta de las Maravillas (Aracena, Spain).</title>
        <authorList>
            <person name="Jurado V."/>
            <person name="Gutierrez-Patricio S."/>
            <person name="Gonzalez-Pimentel J.L."/>
            <person name="Miller A.Z."/>
            <person name="Laiz L."/>
            <person name="Saiz-Jimenez C."/>
        </authorList>
    </citation>
    <scope>NUCLEOTIDE SEQUENCE [LARGE SCALE GENOMIC DNA]</scope>
    <source>
        <strain evidence="6">DSM 26381</strain>
    </source>
</reference>
<evidence type="ECO:0000256" key="2">
    <source>
        <dbReference type="ARBA" id="ARBA00023125"/>
    </source>
</evidence>
<dbReference type="RefSeq" id="WP_119899623.1">
    <property type="nucleotide sequence ID" value="NZ_QNRC01000010.1"/>
</dbReference>
<dbReference type="Proteomes" id="UP000283587">
    <property type="component" value="Unassembled WGS sequence"/>
</dbReference>
<dbReference type="Pfam" id="PF07729">
    <property type="entry name" value="FCD"/>
    <property type="match status" value="1"/>
</dbReference>
<organism evidence="5 6">
    <name type="scientific">Paracoccus siganidrum</name>
    <dbReference type="NCBI Taxonomy" id="1276757"/>
    <lineage>
        <taxon>Bacteria</taxon>
        <taxon>Pseudomonadati</taxon>
        <taxon>Pseudomonadota</taxon>
        <taxon>Alphaproteobacteria</taxon>
        <taxon>Rhodobacterales</taxon>
        <taxon>Paracoccaceae</taxon>
        <taxon>Paracoccus</taxon>
    </lineage>
</organism>
<dbReference type="InterPro" id="IPR036390">
    <property type="entry name" value="WH_DNA-bd_sf"/>
</dbReference>
<dbReference type="PANTHER" id="PTHR43537">
    <property type="entry name" value="TRANSCRIPTIONAL REGULATOR, GNTR FAMILY"/>
    <property type="match status" value="1"/>
</dbReference>
<keyword evidence="1" id="KW-0805">Transcription regulation</keyword>
<dbReference type="GO" id="GO:0003677">
    <property type="term" value="F:DNA binding"/>
    <property type="evidence" value="ECO:0007669"/>
    <property type="project" value="UniProtKB-KW"/>
</dbReference>
<dbReference type="Gene3D" id="1.10.10.10">
    <property type="entry name" value="Winged helix-like DNA-binding domain superfamily/Winged helix DNA-binding domain"/>
    <property type="match status" value="1"/>
</dbReference>
<evidence type="ECO:0000259" key="4">
    <source>
        <dbReference type="SMART" id="SM00895"/>
    </source>
</evidence>
<protein>
    <submittedName>
        <fullName evidence="5">GntR family transcriptional regulator</fullName>
    </submittedName>
</protein>
<dbReference type="SMART" id="SM00895">
    <property type="entry name" value="FCD"/>
    <property type="match status" value="1"/>
</dbReference>
<gene>
    <name evidence="5" type="ORF">D3P05_16460</name>
</gene>
<keyword evidence="2" id="KW-0238">DNA-binding</keyword>
<dbReference type="InterPro" id="IPR036388">
    <property type="entry name" value="WH-like_DNA-bd_sf"/>
</dbReference>
<name>A0A419A3W4_9RHOB</name>